<dbReference type="PROSITE" id="PS50830">
    <property type="entry name" value="TNASE_3"/>
    <property type="match status" value="1"/>
</dbReference>
<dbReference type="SMART" id="SM00318">
    <property type="entry name" value="SNc"/>
    <property type="match status" value="1"/>
</dbReference>
<dbReference type="AlphaFoldDB" id="A0A6C0KKL0"/>
<dbReference type="Pfam" id="PF00565">
    <property type="entry name" value="SNase"/>
    <property type="match status" value="1"/>
</dbReference>
<protein>
    <recommendedName>
        <fullName evidence="1">TNase-like domain-containing protein</fullName>
    </recommendedName>
</protein>
<reference evidence="2" key="1">
    <citation type="journal article" date="2020" name="Nature">
        <title>Giant virus diversity and host interactions through global metagenomics.</title>
        <authorList>
            <person name="Schulz F."/>
            <person name="Roux S."/>
            <person name="Paez-Espino D."/>
            <person name="Jungbluth S."/>
            <person name="Walsh D.A."/>
            <person name="Denef V.J."/>
            <person name="McMahon K.D."/>
            <person name="Konstantinidis K.T."/>
            <person name="Eloe-Fadrosh E.A."/>
            <person name="Kyrpides N.C."/>
            <person name="Woyke T."/>
        </authorList>
    </citation>
    <scope>NUCLEOTIDE SEQUENCE</scope>
    <source>
        <strain evidence="2">GVMAG-S-3300012000-57</strain>
    </source>
</reference>
<accession>A0A6C0KKL0</accession>
<dbReference type="InterPro" id="IPR016071">
    <property type="entry name" value="Staphylococal_nuclease_OB-fold"/>
</dbReference>
<feature type="domain" description="TNase-like" evidence="1">
    <location>
        <begin position="18"/>
        <end position="139"/>
    </location>
</feature>
<dbReference type="Gene3D" id="2.40.50.90">
    <property type="match status" value="1"/>
</dbReference>
<dbReference type="InterPro" id="IPR035437">
    <property type="entry name" value="SNase_OB-fold_sf"/>
</dbReference>
<name>A0A6C0KKL0_9ZZZZ</name>
<dbReference type="SUPFAM" id="SSF50199">
    <property type="entry name" value="Staphylococcal nuclease"/>
    <property type="match status" value="1"/>
</dbReference>
<evidence type="ECO:0000259" key="1">
    <source>
        <dbReference type="PROSITE" id="PS50830"/>
    </source>
</evidence>
<dbReference type="EMBL" id="MN740899">
    <property type="protein sequence ID" value="QHU17230.1"/>
    <property type="molecule type" value="Genomic_DNA"/>
</dbReference>
<organism evidence="2">
    <name type="scientific">viral metagenome</name>
    <dbReference type="NCBI Taxonomy" id="1070528"/>
    <lineage>
        <taxon>unclassified sequences</taxon>
        <taxon>metagenomes</taxon>
        <taxon>organismal metagenomes</taxon>
    </lineage>
</organism>
<evidence type="ECO:0000313" key="2">
    <source>
        <dbReference type="EMBL" id="QHU17230.1"/>
    </source>
</evidence>
<sequence>MELMQTVTYDNTLPFVPPITYGKVIKVYDGDTLTIAAQLPYPESPIYRFQVRLNGIDTPEIKSKSATEKTLAANARDALSNLLLHKIVQLKNTANEKYGRLLADVYLGEIHVNQWMIDNKFAVRYDGGTKHRPDEWVNE</sequence>
<proteinExistence type="predicted"/>